<organism evidence="2 3">
    <name type="scientific">Vibrio lentus</name>
    <dbReference type="NCBI Taxonomy" id="136468"/>
    <lineage>
        <taxon>Bacteria</taxon>
        <taxon>Pseudomonadati</taxon>
        <taxon>Pseudomonadota</taxon>
        <taxon>Gammaproteobacteria</taxon>
        <taxon>Vibrionales</taxon>
        <taxon>Vibrionaceae</taxon>
        <taxon>Vibrio</taxon>
    </lineage>
</organism>
<keyword evidence="1" id="KW-0732">Signal</keyword>
<protein>
    <submittedName>
        <fullName evidence="2">MSHA biogenesis protein MshK</fullName>
    </submittedName>
</protein>
<evidence type="ECO:0000313" key="2">
    <source>
        <dbReference type="EMBL" id="PME70732.1"/>
    </source>
</evidence>
<dbReference type="AlphaFoldDB" id="A0A1B9PZW9"/>
<evidence type="ECO:0000256" key="1">
    <source>
        <dbReference type="SAM" id="SignalP"/>
    </source>
</evidence>
<dbReference type="Proteomes" id="UP000235778">
    <property type="component" value="Unassembled WGS sequence"/>
</dbReference>
<dbReference type="EMBL" id="MCSI01000047">
    <property type="protein sequence ID" value="PME70732.1"/>
    <property type="molecule type" value="Genomic_DNA"/>
</dbReference>
<feature type="chain" id="PRO_5015061210" evidence="1">
    <location>
        <begin position="19"/>
        <end position="109"/>
    </location>
</feature>
<name>A0A1B9PZW9_9VIBR</name>
<proteinExistence type="predicted"/>
<comment type="caution">
    <text evidence="2">The sequence shown here is derived from an EMBL/GenBank/DDBJ whole genome shotgun (WGS) entry which is preliminary data.</text>
</comment>
<feature type="signal peptide" evidence="1">
    <location>
        <begin position="1"/>
        <end position="18"/>
    </location>
</feature>
<gene>
    <name evidence="2" type="ORF">BCV30_03850</name>
</gene>
<accession>A0A1B9PZW9</accession>
<sequence length="109" mass="12290">MVRIILLSLLFCGQVAWAEQDPTAPLGWLTPQQAAPAKKAPTQYRLPSLESIVCKGDTPCYAILNGQILAKGETIRGYRVKNIDPEYVTLQRNTKQWKLEMFSLDIKNN</sequence>
<reference evidence="3" key="1">
    <citation type="submission" date="2016-07" db="EMBL/GenBank/DDBJ databases">
        <title>Nontailed viruses are major unrecognized killers of bacteria in the ocean.</title>
        <authorList>
            <person name="Kauffman K."/>
            <person name="Hussain F."/>
            <person name="Yang J."/>
            <person name="Arevalo P."/>
            <person name="Brown J."/>
            <person name="Cutler M."/>
            <person name="Kelly L."/>
            <person name="Polz M.F."/>
        </authorList>
    </citation>
    <scope>NUCLEOTIDE SEQUENCE [LARGE SCALE GENOMIC DNA]</scope>
    <source>
        <strain evidence="3">10N.286.55.C1</strain>
    </source>
</reference>
<evidence type="ECO:0000313" key="3">
    <source>
        <dbReference type="Proteomes" id="UP000235778"/>
    </source>
</evidence>
<dbReference type="RefSeq" id="WP_017105369.1">
    <property type="nucleotide sequence ID" value="NZ_MAKA01000263.1"/>
</dbReference>